<reference evidence="15" key="2">
    <citation type="journal article" date="2019" name="Mol. Plant Microbe Interact.">
        <title>Genome sequence resources for four phytopathogenic fungi from the Colletotrichum orbiculare species complex.</title>
        <authorList>
            <person name="Gan P."/>
            <person name="Tsushima A."/>
            <person name="Narusaka M."/>
            <person name="Narusaka Y."/>
            <person name="Takano Y."/>
            <person name="Kubo Y."/>
            <person name="Shirasu K."/>
        </authorList>
    </citation>
    <scope>GENOME REANNOTATION</scope>
    <source>
        <strain evidence="15">104-T / ATCC 96160 / CBS 514.97 / LARS 414 / MAFF 240422</strain>
    </source>
</reference>
<protein>
    <recommendedName>
        <fullName evidence="12">Tafazzin family protein</fullName>
    </recommendedName>
</protein>
<dbReference type="GO" id="GO:0007007">
    <property type="term" value="P:inner mitochondrial membrane organization"/>
    <property type="evidence" value="ECO:0007669"/>
    <property type="project" value="TreeGrafter"/>
</dbReference>
<dbReference type="SMART" id="SM00563">
    <property type="entry name" value="PlsC"/>
    <property type="match status" value="1"/>
</dbReference>
<evidence type="ECO:0000256" key="1">
    <source>
        <dbReference type="ARBA" id="ARBA00004137"/>
    </source>
</evidence>
<keyword evidence="9 14" id="KW-0012">Acyltransferase</keyword>
<comment type="caution">
    <text evidence="14">The sequence shown here is derived from an EMBL/GenBank/DDBJ whole genome shotgun (WGS) entry which is preliminary data.</text>
</comment>
<evidence type="ECO:0000256" key="3">
    <source>
        <dbReference type="ARBA" id="ARBA00022679"/>
    </source>
</evidence>
<evidence type="ECO:0000256" key="9">
    <source>
        <dbReference type="ARBA" id="ARBA00023315"/>
    </source>
</evidence>
<sequence>MTITSALSRAFMFGLNDVQTEGLQQFLDVLDRRRSGPPTRGLITVSNHISVLDDPLIWGVLPLRYNATPQSSRWGLGAHDICFKNSFFTSFFSLGQVLPTYRLLHSPYGGLYQSTVTQAIRLLSGPGAFYTPSTTFSAGARETFAAPAFYANNRNAWVHVFPEGCVHQHPDHTLRYFKWGVSRLILESEPAPELVPIFIDGYQNVMPEDRKWPRWLPRIGSNIRVIYGEAVNIDDAFREPRSRWKRMVKKQEEATGQRFPVGEVPEVLRDHPEAVQLRKEVAKTVRDMVQKLRLRAGYPVDDPSYALAEAWGRDPKTERFRSPVDDSWVRRE</sequence>
<dbReference type="AlphaFoldDB" id="A0A484FRI4"/>
<dbReference type="STRING" id="1213857.A0A484FRI4"/>
<evidence type="ECO:0000259" key="13">
    <source>
        <dbReference type="SMART" id="SM00563"/>
    </source>
</evidence>
<evidence type="ECO:0000256" key="10">
    <source>
        <dbReference type="ARBA" id="ARBA00024323"/>
    </source>
</evidence>
<feature type="domain" description="Phospholipid/glycerol acyltransferase" evidence="13">
    <location>
        <begin position="42"/>
        <end position="202"/>
    </location>
</feature>
<gene>
    <name evidence="14" type="primary">TAZ1</name>
    <name evidence="14" type="ORF">Cob_v006351</name>
</gene>
<evidence type="ECO:0000256" key="7">
    <source>
        <dbReference type="ARBA" id="ARBA00023128"/>
    </source>
</evidence>
<evidence type="ECO:0000256" key="4">
    <source>
        <dbReference type="ARBA" id="ARBA00022787"/>
    </source>
</evidence>
<dbReference type="OrthoDB" id="193467at2759"/>
<name>A0A484FRI4_COLOR</name>
<comment type="similarity">
    <text evidence="2 12">Belongs to the taffazin family.</text>
</comment>
<keyword evidence="3" id="KW-0808">Transferase</keyword>
<dbReference type="InterPro" id="IPR000872">
    <property type="entry name" value="Tafazzin"/>
</dbReference>
<dbReference type="GO" id="GO:0005741">
    <property type="term" value="C:mitochondrial outer membrane"/>
    <property type="evidence" value="ECO:0007669"/>
    <property type="project" value="UniProtKB-SubCell"/>
</dbReference>
<keyword evidence="5" id="KW-0999">Mitochondrion inner membrane</keyword>
<keyword evidence="6" id="KW-0443">Lipid metabolism</keyword>
<reference evidence="15" key="1">
    <citation type="journal article" date="2013" name="New Phytol.">
        <title>Comparative genomic and transcriptomic analyses reveal the hemibiotrophic stage shift of Colletotrichum fungi.</title>
        <authorList>
            <person name="Gan P."/>
            <person name="Ikeda K."/>
            <person name="Irieda H."/>
            <person name="Narusaka M."/>
            <person name="O'Connell R.J."/>
            <person name="Narusaka Y."/>
            <person name="Takano Y."/>
            <person name="Kubo Y."/>
            <person name="Shirasu K."/>
        </authorList>
    </citation>
    <scope>NUCLEOTIDE SEQUENCE [LARGE SCALE GENOMIC DNA]</scope>
    <source>
        <strain evidence="15">104-T / ATCC 96160 / CBS 514.97 / LARS 414 / MAFF 240422</strain>
    </source>
</reference>
<dbReference type="SUPFAM" id="SSF69593">
    <property type="entry name" value="Glycerol-3-phosphate (1)-acyltransferase"/>
    <property type="match status" value="1"/>
</dbReference>
<dbReference type="PANTHER" id="PTHR12497">
    <property type="entry name" value="TAZ PROTEIN TAFAZZIN"/>
    <property type="match status" value="1"/>
</dbReference>
<evidence type="ECO:0000313" key="14">
    <source>
        <dbReference type="EMBL" id="TDZ20830.1"/>
    </source>
</evidence>
<dbReference type="GO" id="GO:0035965">
    <property type="term" value="P:cardiolipin acyl-chain remodeling"/>
    <property type="evidence" value="ECO:0007669"/>
    <property type="project" value="TreeGrafter"/>
</dbReference>
<dbReference type="PRINTS" id="PR00979">
    <property type="entry name" value="TAFAZZIN"/>
</dbReference>
<dbReference type="PANTHER" id="PTHR12497:SF0">
    <property type="entry name" value="TAFAZZIN"/>
    <property type="match status" value="1"/>
</dbReference>
<keyword evidence="8" id="KW-0472">Membrane</keyword>
<comment type="subcellular location">
    <subcellularLocation>
        <location evidence="1">Mitochondrion inner membrane</location>
        <topology evidence="1">Peripheral membrane protein</topology>
        <orientation evidence="1">Intermembrane side</orientation>
    </subcellularLocation>
    <subcellularLocation>
        <location evidence="10">Mitochondrion outer membrane</location>
        <topology evidence="10">Peripheral membrane protein</topology>
        <orientation evidence="10">Intermembrane side</orientation>
    </subcellularLocation>
</comment>
<keyword evidence="7" id="KW-0496">Mitochondrion</keyword>
<evidence type="ECO:0000256" key="5">
    <source>
        <dbReference type="ARBA" id="ARBA00022792"/>
    </source>
</evidence>
<keyword evidence="4" id="KW-1000">Mitochondrion outer membrane</keyword>
<evidence type="ECO:0000313" key="15">
    <source>
        <dbReference type="Proteomes" id="UP000014480"/>
    </source>
</evidence>
<dbReference type="GO" id="GO:0005743">
    <property type="term" value="C:mitochondrial inner membrane"/>
    <property type="evidence" value="ECO:0007669"/>
    <property type="project" value="UniProtKB-SubCell"/>
</dbReference>
<evidence type="ECO:0000256" key="2">
    <source>
        <dbReference type="ARBA" id="ARBA00010524"/>
    </source>
</evidence>
<evidence type="ECO:0000256" key="6">
    <source>
        <dbReference type="ARBA" id="ARBA00023098"/>
    </source>
</evidence>
<keyword evidence="15" id="KW-1185">Reference proteome</keyword>
<dbReference type="Pfam" id="PF01553">
    <property type="entry name" value="Acyltransferase"/>
    <property type="match status" value="1"/>
</dbReference>
<organism evidence="14 15">
    <name type="scientific">Colletotrichum orbiculare (strain 104-T / ATCC 96160 / CBS 514.97 / LARS 414 / MAFF 240422)</name>
    <name type="common">Cucumber anthracnose fungus</name>
    <name type="synonym">Colletotrichum lagenarium</name>
    <dbReference type="NCBI Taxonomy" id="1213857"/>
    <lineage>
        <taxon>Eukaryota</taxon>
        <taxon>Fungi</taxon>
        <taxon>Dikarya</taxon>
        <taxon>Ascomycota</taxon>
        <taxon>Pezizomycotina</taxon>
        <taxon>Sordariomycetes</taxon>
        <taxon>Hypocreomycetidae</taxon>
        <taxon>Glomerellales</taxon>
        <taxon>Glomerellaceae</taxon>
        <taxon>Colletotrichum</taxon>
        <taxon>Colletotrichum orbiculare species complex</taxon>
    </lineage>
</organism>
<evidence type="ECO:0000256" key="11">
    <source>
        <dbReference type="ARBA" id="ARBA00047906"/>
    </source>
</evidence>
<proteinExistence type="inferred from homology"/>
<dbReference type="GO" id="GO:0047184">
    <property type="term" value="F:1-acylglycerophosphocholine O-acyltransferase activity"/>
    <property type="evidence" value="ECO:0007669"/>
    <property type="project" value="TreeGrafter"/>
</dbReference>
<dbReference type="InterPro" id="IPR002123">
    <property type="entry name" value="Plipid/glycerol_acylTrfase"/>
</dbReference>
<comment type="catalytic activity">
    <reaction evidence="11">
        <text>1'-[1,2-diacyl-sn-glycero-3-phospho],3'-[1-acyl-sn-glycero-3-phospho]-glycerol + a 1,2-diacyl-sn-glycero-3-phosphocholine = a cardiolipin + a 1-acyl-sn-glycero-3-phosphocholine</text>
        <dbReference type="Rhea" id="RHEA:33731"/>
        <dbReference type="ChEBI" id="CHEBI:57643"/>
        <dbReference type="ChEBI" id="CHEBI:58168"/>
        <dbReference type="ChEBI" id="CHEBI:62237"/>
        <dbReference type="ChEBI" id="CHEBI:64743"/>
    </reaction>
    <physiologicalReaction direction="left-to-right" evidence="11">
        <dbReference type="Rhea" id="RHEA:33732"/>
    </physiologicalReaction>
    <physiologicalReaction direction="right-to-left" evidence="11">
        <dbReference type="Rhea" id="RHEA:33733"/>
    </physiologicalReaction>
</comment>
<evidence type="ECO:0000256" key="12">
    <source>
        <dbReference type="RuleBase" id="RU365062"/>
    </source>
</evidence>
<dbReference type="EMBL" id="AMCV02000016">
    <property type="protein sequence ID" value="TDZ20830.1"/>
    <property type="molecule type" value="Genomic_DNA"/>
</dbReference>
<evidence type="ECO:0000256" key="8">
    <source>
        <dbReference type="ARBA" id="ARBA00023136"/>
    </source>
</evidence>
<dbReference type="Proteomes" id="UP000014480">
    <property type="component" value="Unassembled WGS sequence"/>
</dbReference>
<dbReference type="CDD" id="cd07989">
    <property type="entry name" value="LPLAT_AGPAT-like"/>
    <property type="match status" value="1"/>
</dbReference>
<accession>A0A484FRI4</accession>